<dbReference type="PANTHER" id="PTHR22946">
    <property type="entry name" value="DIENELACTONE HYDROLASE DOMAIN-CONTAINING PROTEIN-RELATED"/>
    <property type="match status" value="1"/>
</dbReference>
<dbReference type="GO" id="GO:0016788">
    <property type="term" value="F:hydrolase activity, acting on ester bonds"/>
    <property type="evidence" value="ECO:0007669"/>
    <property type="project" value="UniProtKB-ARBA"/>
</dbReference>
<dbReference type="RefSeq" id="XP_012187502.1">
    <property type="nucleotide sequence ID" value="XM_012332112.1"/>
</dbReference>
<dbReference type="PANTHER" id="PTHR22946:SF9">
    <property type="entry name" value="POLYKETIDE TRANSFERASE AF380"/>
    <property type="match status" value="1"/>
</dbReference>
<dbReference type="AlphaFoldDB" id="R9P758"/>
<dbReference type="InterPro" id="IPR022742">
    <property type="entry name" value="Hydrolase_4"/>
</dbReference>
<dbReference type="Proteomes" id="UP000014071">
    <property type="component" value="Unassembled WGS sequence"/>
</dbReference>
<feature type="domain" description="Serine aminopeptidase S33" evidence="2">
    <location>
        <begin position="54"/>
        <end position="290"/>
    </location>
</feature>
<dbReference type="Pfam" id="PF12146">
    <property type="entry name" value="Hydrolase_4"/>
    <property type="match status" value="1"/>
</dbReference>
<organism evidence="3 4">
    <name type="scientific">Pseudozyma hubeiensis (strain SY62)</name>
    <name type="common">Yeast</name>
    <dbReference type="NCBI Taxonomy" id="1305764"/>
    <lineage>
        <taxon>Eukaryota</taxon>
        <taxon>Fungi</taxon>
        <taxon>Dikarya</taxon>
        <taxon>Basidiomycota</taxon>
        <taxon>Ustilaginomycotina</taxon>
        <taxon>Ustilaginomycetes</taxon>
        <taxon>Ustilaginales</taxon>
        <taxon>Ustilaginaceae</taxon>
        <taxon>Pseudozyma</taxon>
    </lineage>
</organism>
<protein>
    <recommendedName>
        <fullName evidence="2">Serine aminopeptidase S33 domain-containing protein</fullName>
    </recommendedName>
</protein>
<evidence type="ECO:0000313" key="4">
    <source>
        <dbReference type="Proteomes" id="UP000014071"/>
    </source>
</evidence>
<dbReference type="OrthoDB" id="2498029at2759"/>
<dbReference type="InterPro" id="IPR050261">
    <property type="entry name" value="FrsA_esterase"/>
</dbReference>
<name>R9P758_PSEHS</name>
<accession>R9P758</accession>
<evidence type="ECO:0000256" key="1">
    <source>
        <dbReference type="ARBA" id="ARBA00022801"/>
    </source>
</evidence>
<dbReference type="EMBL" id="DF238778">
    <property type="protein sequence ID" value="GAC93915.1"/>
    <property type="molecule type" value="Genomic_DNA"/>
</dbReference>
<proteinExistence type="predicted"/>
<dbReference type="STRING" id="1305764.R9P758"/>
<sequence length="314" mass="34131">MTVDLTLPSGEFYNREDTTFASGSERCAAWVYRPTGPPLKPADGSASNGKYPAIVVGHGIGGIREYGLDRYCARFSELGIICVAFDYRHFGASTGEPRQLLDIGLQQQDWKNAIAFVKGLEDVDESRVGIFGSSFGGGHVTYIGSVDPSIKAIIAQCPFTSGFHSSLTVGFLPLFKLAFLGIRDLFSRGKNIVPVLLAGEPGQAALMNSPEAMDYKLIVPEHLQDGPNYVAARFALKISFYNPGWRTSSIKSPILFGVCGKDSVAPPGPTLKYAAKAKDATIKLYKDMGHFDIYVGPQFDEATKDYCTFLRSKL</sequence>
<dbReference type="GeneID" id="24106781"/>
<dbReference type="Gene3D" id="3.40.50.1820">
    <property type="entry name" value="alpha/beta hydrolase"/>
    <property type="match status" value="1"/>
</dbReference>
<reference evidence="4" key="1">
    <citation type="journal article" date="2013" name="Genome Announc.">
        <title>Draft genome sequence of the basidiomycetous yeast-like fungus Pseudozyma hubeiensis SY62, which produces an abundant amount of the biosurfactant mannosylerythritol lipids.</title>
        <authorList>
            <person name="Konishi M."/>
            <person name="Hatada Y."/>
            <person name="Horiuchi J."/>
        </authorList>
    </citation>
    <scope>NUCLEOTIDE SEQUENCE [LARGE SCALE GENOMIC DNA]</scope>
    <source>
        <strain evidence="4">SY62</strain>
    </source>
</reference>
<dbReference type="HOGENOM" id="CLU_048587_1_0_1"/>
<dbReference type="SUPFAM" id="SSF53474">
    <property type="entry name" value="alpha/beta-Hydrolases"/>
    <property type="match status" value="1"/>
</dbReference>
<gene>
    <name evidence="3" type="ORF">PHSY_001483</name>
</gene>
<dbReference type="InterPro" id="IPR029058">
    <property type="entry name" value="AB_hydrolase_fold"/>
</dbReference>
<keyword evidence="1" id="KW-0378">Hydrolase</keyword>
<evidence type="ECO:0000313" key="3">
    <source>
        <dbReference type="EMBL" id="GAC93915.1"/>
    </source>
</evidence>
<keyword evidence="4" id="KW-1185">Reference proteome</keyword>
<dbReference type="eggNOG" id="ENOG502RYKB">
    <property type="taxonomic scope" value="Eukaryota"/>
</dbReference>
<evidence type="ECO:0000259" key="2">
    <source>
        <dbReference type="Pfam" id="PF12146"/>
    </source>
</evidence>